<evidence type="ECO:0000256" key="1">
    <source>
        <dbReference type="ARBA" id="ARBA00005254"/>
    </source>
</evidence>
<accession>A0ABY2RP39</accession>
<evidence type="ECO:0000259" key="2">
    <source>
        <dbReference type="Pfam" id="PF01575"/>
    </source>
</evidence>
<protein>
    <submittedName>
        <fullName evidence="3">MaoC family dehydratase</fullName>
    </submittedName>
</protein>
<dbReference type="EMBL" id="SUMD01000002">
    <property type="protein sequence ID" value="TJZ80246.1"/>
    <property type="molecule type" value="Genomic_DNA"/>
</dbReference>
<proteinExistence type="inferred from homology"/>
<name>A0ABY2RP39_9NOCA</name>
<dbReference type="InterPro" id="IPR029069">
    <property type="entry name" value="HotDog_dom_sf"/>
</dbReference>
<keyword evidence="4" id="KW-1185">Reference proteome</keyword>
<dbReference type="Pfam" id="PF01575">
    <property type="entry name" value="MaoC_dehydratas"/>
    <property type="match status" value="1"/>
</dbReference>
<gene>
    <name evidence="3" type="ORF">FCG67_05090</name>
</gene>
<organism evidence="3 4">
    <name type="scientific">Rhodococcus oryzae</name>
    <dbReference type="NCBI Taxonomy" id="2571143"/>
    <lineage>
        <taxon>Bacteria</taxon>
        <taxon>Bacillati</taxon>
        <taxon>Actinomycetota</taxon>
        <taxon>Actinomycetes</taxon>
        <taxon>Mycobacteriales</taxon>
        <taxon>Nocardiaceae</taxon>
        <taxon>Rhodococcus</taxon>
    </lineage>
</organism>
<comment type="caution">
    <text evidence="3">The sequence shown here is derived from an EMBL/GenBank/DDBJ whole genome shotgun (WGS) entry which is preliminary data.</text>
</comment>
<dbReference type="RefSeq" id="WP_136907703.1">
    <property type="nucleotide sequence ID" value="NZ_SUMD01000002.1"/>
</dbReference>
<evidence type="ECO:0000313" key="4">
    <source>
        <dbReference type="Proteomes" id="UP000305109"/>
    </source>
</evidence>
<dbReference type="SUPFAM" id="SSF54637">
    <property type="entry name" value="Thioesterase/thiol ester dehydrase-isomerase"/>
    <property type="match status" value="1"/>
</dbReference>
<dbReference type="CDD" id="cd03450">
    <property type="entry name" value="NodN"/>
    <property type="match status" value="1"/>
</dbReference>
<sequence>MTNSSADPVRPSTLAQLTALIGTVLGPTGWHEVTQQRIDAFADATGDHQWIHVDPERAADGPFGTTIAHGNYSLSLGPFFTGQLIAFDGFAHALNYGYNKVRFSAPLPVGSRIRMRATITAVHEIAGGAQVLNTLTFEREGAAKPVLVVEAVGFLAECKDKPGREVADTLGSER</sequence>
<dbReference type="PANTHER" id="PTHR42993">
    <property type="entry name" value="MAOC-LIKE DEHYDRATASE DOMAIN-CONTAINING PROTEIN"/>
    <property type="match status" value="1"/>
</dbReference>
<dbReference type="InterPro" id="IPR039375">
    <property type="entry name" value="NodN-like"/>
</dbReference>
<dbReference type="Gene3D" id="3.10.129.10">
    <property type="entry name" value="Hotdog Thioesterase"/>
    <property type="match status" value="1"/>
</dbReference>
<feature type="domain" description="MaoC-like" evidence="2">
    <location>
        <begin position="20"/>
        <end position="126"/>
    </location>
</feature>
<comment type="similarity">
    <text evidence="1">Belongs to the enoyl-CoA hydratase/isomerase family.</text>
</comment>
<dbReference type="InterPro" id="IPR002539">
    <property type="entry name" value="MaoC-like_dom"/>
</dbReference>
<dbReference type="Proteomes" id="UP000305109">
    <property type="component" value="Unassembled WGS sequence"/>
</dbReference>
<evidence type="ECO:0000313" key="3">
    <source>
        <dbReference type="EMBL" id="TJZ80246.1"/>
    </source>
</evidence>
<dbReference type="PANTHER" id="PTHR42993:SF1">
    <property type="entry name" value="MAOC-LIKE DEHYDRATASE DOMAIN-CONTAINING PROTEIN"/>
    <property type="match status" value="1"/>
</dbReference>
<reference evidence="3 4" key="1">
    <citation type="submission" date="2019-04" db="EMBL/GenBank/DDBJ databases">
        <title>Rhodococcus oryzae sp. nov., a novel actinomycete isolated from rhizosphere soil of rice (Oryza sativa L.).</title>
        <authorList>
            <person name="Li C."/>
        </authorList>
    </citation>
    <scope>NUCLEOTIDE SEQUENCE [LARGE SCALE GENOMIC DNA]</scope>
    <source>
        <strain evidence="3 4">NEAU-CX67</strain>
    </source>
</reference>